<dbReference type="STRING" id="1125847.NT26_1041"/>
<dbReference type="PANTHER" id="PTHR43245">
    <property type="entry name" value="BIFUNCTIONAL POLYMYXIN RESISTANCE PROTEIN ARNA"/>
    <property type="match status" value="1"/>
</dbReference>
<dbReference type="Gene3D" id="3.40.50.720">
    <property type="entry name" value="NAD(P)-binding Rossmann-like Domain"/>
    <property type="match status" value="1"/>
</dbReference>
<proteinExistence type="predicted"/>
<dbReference type="CDD" id="cd08946">
    <property type="entry name" value="SDR_e"/>
    <property type="match status" value="1"/>
</dbReference>
<reference evidence="2 3" key="1">
    <citation type="journal article" date="2013" name="Genome Biol. Evol.">
        <title>Life in an arsenic-containing gold mine: genome and physiology of the autotrophic arsenite-oxidizing bacterium rhizobium sp. NT-26.</title>
        <authorList>
            <person name="Andres J."/>
            <person name="Arsene-Ploetze F."/>
            <person name="Barbe V."/>
            <person name="Brochier-Armanet C."/>
            <person name="Cleiss-Arnold J."/>
            <person name="Coppee J.Y."/>
            <person name="Dillies M.A."/>
            <person name="Geist"/>
            <person name="L"/>
            <person name="Joublin A."/>
            <person name="Koechler S."/>
            <person name="Lassalle F."/>
            <person name="Marchal M."/>
            <person name="Medigue C."/>
            <person name="Muller D."/>
            <person name="Nesme X."/>
            <person name="Plewniak F."/>
            <person name="Proux C."/>
            <person name="Ramirez-Bahena M.H."/>
            <person name="Schenowitz C."/>
            <person name="Sismeiro O."/>
            <person name="Vallenet D."/>
            <person name="Santini J.M."/>
            <person name="Bertin P.N."/>
        </authorList>
    </citation>
    <scope>NUCLEOTIDE SEQUENCE [LARGE SCALE GENOMIC DNA]</scope>
    <source>
        <strain evidence="2 3">NT-26</strain>
    </source>
</reference>
<keyword evidence="3" id="KW-1185">Reference proteome</keyword>
<dbReference type="InterPro" id="IPR050177">
    <property type="entry name" value="Lipid_A_modif_metabolic_enz"/>
</dbReference>
<protein>
    <submittedName>
        <fullName evidence="2">Putative Epimerase/dehydratase</fullName>
        <ecNumber evidence="2">5.1.3.7</ecNumber>
    </submittedName>
</protein>
<dbReference type="SUPFAM" id="SSF51735">
    <property type="entry name" value="NAD(P)-binding Rossmann-fold domains"/>
    <property type="match status" value="1"/>
</dbReference>
<dbReference type="AlphaFoldDB" id="L0NCJ0"/>
<dbReference type="KEGG" id="rht:NT26_1041"/>
<feature type="domain" description="NAD-dependent epimerase/dehydratase" evidence="1">
    <location>
        <begin position="6"/>
        <end position="223"/>
    </location>
</feature>
<name>L0NCJ0_9HYPH</name>
<dbReference type="InterPro" id="IPR001509">
    <property type="entry name" value="Epimerase_deHydtase"/>
</dbReference>
<keyword evidence="2" id="KW-0413">Isomerase</keyword>
<dbReference type="OrthoDB" id="9801785at2"/>
<evidence type="ECO:0000313" key="2">
    <source>
        <dbReference type="EMBL" id="CCF18765.1"/>
    </source>
</evidence>
<evidence type="ECO:0000259" key="1">
    <source>
        <dbReference type="Pfam" id="PF01370"/>
    </source>
</evidence>
<evidence type="ECO:0000313" key="3">
    <source>
        <dbReference type="Proteomes" id="UP000010792"/>
    </source>
</evidence>
<dbReference type="EMBL" id="FO082820">
    <property type="protein sequence ID" value="CCF18765.1"/>
    <property type="molecule type" value="Genomic_DNA"/>
</dbReference>
<gene>
    <name evidence="2" type="ORF">NT26_1041</name>
</gene>
<dbReference type="InterPro" id="IPR036291">
    <property type="entry name" value="NAD(P)-bd_dom_sf"/>
</dbReference>
<dbReference type="Pfam" id="PF01370">
    <property type="entry name" value="Epimerase"/>
    <property type="match status" value="1"/>
</dbReference>
<dbReference type="EC" id="5.1.3.7" evidence="2"/>
<dbReference type="RefSeq" id="WP_052637714.1">
    <property type="nucleotide sequence ID" value="NZ_FO082820.1"/>
</dbReference>
<accession>L0NCJ0</accession>
<sequence>MGTRGIVFGGSGFIGFHLLKHLAASRAHDKIISVDICAPQARIDGVEYVQHDLRQPVPVLLGEEGSTLYNLVAIRDFPGHPEREYYDVNVVSTQRIIDFAEATGARTIIFTSTMSIYGPGEEPKTEESPLAPVNPYGNSKRVAELLHEGWLHRNQDRKLVICRPAVIFGLYDRGNYTRLAGALRKGRFVYIGRKDTIKSAGYVGDLVRSFTFAGNHPQNYVVYNFAYPNADSIGDIVEKFCSVGSFKRPGMTLPIWLANLAAIPFEVLNKIGFRNPVDRDRLAKLYESTHIVPEWLMSNGFEFQTDLESALGEWRQDSQGKFV</sequence>
<dbReference type="PANTHER" id="PTHR43245:SF58">
    <property type="entry name" value="BLL5923 PROTEIN"/>
    <property type="match status" value="1"/>
</dbReference>
<dbReference type="Proteomes" id="UP000010792">
    <property type="component" value="Chromosome"/>
</dbReference>
<dbReference type="GO" id="GO:0003974">
    <property type="term" value="F:UDP-N-acetylglucosamine 4-epimerase activity"/>
    <property type="evidence" value="ECO:0007669"/>
    <property type="project" value="UniProtKB-EC"/>
</dbReference>
<organism evidence="2 3">
    <name type="scientific">Pseudorhizobium banfieldiae</name>
    <dbReference type="NCBI Taxonomy" id="1125847"/>
    <lineage>
        <taxon>Bacteria</taxon>
        <taxon>Pseudomonadati</taxon>
        <taxon>Pseudomonadota</taxon>
        <taxon>Alphaproteobacteria</taxon>
        <taxon>Hyphomicrobiales</taxon>
        <taxon>Rhizobiaceae</taxon>
        <taxon>Rhizobium/Agrobacterium group</taxon>
        <taxon>Pseudorhizobium</taxon>
    </lineage>
</organism>